<reference evidence="2 3" key="1">
    <citation type="submission" date="2016-07" db="EMBL/GenBank/DDBJ databases">
        <authorList>
            <person name="Yuval B."/>
        </authorList>
    </citation>
    <scope>NUCLEOTIDE SEQUENCE [LARGE SCALE GENOMIC DNA]</scope>
    <source>
        <strain evidence="2 3">IL</strain>
    </source>
</reference>
<proteinExistence type="predicted"/>
<protein>
    <submittedName>
        <fullName evidence="2">Transposase</fullName>
    </submittedName>
</protein>
<accession>A0A1E7Z563</accession>
<name>A0A1E7Z563_9GAMM</name>
<dbReference type="GO" id="GO:0015074">
    <property type="term" value="P:DNA integration"/>
    <property type="evidence" value="ECO:0007669"/>
    <property type="project" value="InterPro"/>
</dbReference>
<evidence type="ECO:0000313" key="2">
    <source>
        <dbReference type="EMBL" id="OFC63874.1"/>
    </source>
</evidence>
<dbReference type="PANTHER" id="PTHR35004">
    <property type="entry name" value="TRANSPOSASE RV3428C-RELATED"/>
    <property type="match status" value="1"/>
</dbReference>
<feature type="domain" description="Integrase catalytic" evidence="1">
    <location>
        <begin position="71"/>
        <end position="251"/>
    </location>
</feature>
<dbReference type="EMBL" id="MAYS01000001">
    <property type="protein sequence ID" value="OFC63874.1"/>
    <property type="molecule type" value="Genomic_DNA"/>
</dbReference>
<dbReference type="AlphaFoldDB" id="A0A1E7Z563"/>
<dbReference type="NCBIfam" id="NF033546">
    <property type="entry name" value="transpos_IS21"/>
    <property type="match status" value="1"/>
</dbReference>
<dbReference type="InterPro" id="IPR036397">
    <property type="entry name" value="RNaseH_sf"/>
</dbReference>
<dbReference type="Proteomes" id="UP000243534">
    <property type="component" value="Unassembled WGS sequence"/>
</dbReference>
<dbReference type="PANTHER" id="PTHR35004:SF6">
    <property type="entry name" value="TRANSPOSASE"/>
    <property type="match status" value="1"/>
</dbReference>
<gene>
    <name evidence="2" type="ORF">BBW68_00005</name>
</gene>
<dbReference type="Gene3D" id="3.30.420.10">
    <property type="entry name" value="Ribonuclease H-like superfamily/Ribonuclease H"/>
    <property type="match status" value="1"/>
</dbReference>
<dbReference type="InterPro" id="IPR001584">
    <property type="entry name" value="Integrase_cat-core"/>
</dbReference>
<evidence type="ECO:0000259" key="1">
    <source>
        <dbReference type="PROSITE" id="PS50994"/>
    </source>
</evidence>
<dbReference type="SUPFAM" id="SSF53098">
    <property type="entry name" value="Ribonuclease H-like"/>
    <property type="match status" value="1"/>
</dbReference>
<organism evidence="2 3">
    <name type="scientific">Candidatus Erwinia dacicola</name>
    <dbReference type="NCBI Taxonomy" id="252393"/>
    <lineage>
        <taxon>Bacteria</taxon>
        <taxon>Pseudomonadati</taxon>
        <taxon>Pseudomonadota</taxon>
        <taxon>Gammaproteobacteria</taxon>
        <taxon>Enterobacterales</taxon>
        <taxon>Erwiniaceae</taxon>
        <taxon>Erwinia</taxon>
    </lineage>
</organism>
<dbReference type="InterPro" id="IPR012337">
    <property type="entry name" value="RNaseH-like_sf"/>
</dbReference>
<dbReference type="PROSITE" id="PS50994">
    <property type="entry name" value="INTEGRASE"/>
    <property type="match status" value="1"/>
</dbReference>
<comment type="caution">
    <text evidence="2">The sequence shown here is derived from an EMBL/GenBank/DDBJ whole genome shotgun (WGS) entry which is preliminary data.</text>
</comment>
<dbReference type="GO" id="GO:0003676">
    <property type="term" value="F:nucleic acid binding"/>
    <property type="evidence" value="ECO:0007669"/>
    <property type="project" value="InterPro"/>
</dbReference>
<sequence length="296" mass="33295">MRYKPRAPRPCKLDPFKPYILERVAAARPQWIPASVLLRELRQRGDEGGYSMLTAFLHPMKQPITEEVTRFETEPGFQMQVDFTIIRLGHNPLLAFVATLGWSRATFVKFDSNQDSAAWCDGIESALRFFGGTPHQLLFDNAKAIIIERDIYGPGKHRWNPQLMHVAEKYAFTPKVCRPYRAKTKGKVERFNHYLKNSFIVPLTATFRQAGLVLDVPAANARIGEWLVTGANTRVHGTTGVAPEQRMPRERAALLPLPKVTLALPAPVPVLSQRPVPSESLQHPLATYQALLEVPA</sequence>
<dbReference type="Pfam" id="PF00665">
    <property type="entry name" value="rve"/>
    <property type="match status" value="1"/>
</dbReference>
<evidence type="ECO:0000313" key="3">
    <source>
        <dbReference type="Proteomes" id="UP000243534"/>
    </source>
</evidence>